<evidence type="ECO:0000313" key="2">
    <source>
        <dbReference type="EMBL" id="AWI28739.1"/>
    </source>
</evidence>
<dbReference type="KEGG" id="stir:DDW44_08015"/>
<dbReference type="EMBL" id="CP029188">
    <property type="protein sequence ID" value="AWI28739.1"/>
    <property type="molecule type" value="Genomic_DNA"/>
</dbReference>
<accession>A0A2S1SQR9</accession>
<evidence type="ECO:0000256" key="1">
    <source>
        <dbReference type="SAM" id="MobiDB-lite"/>
    </source>
</evidence>
<organism evidence="2 3">
    <name type="scientific">Streptomyces tirandamycinicus</name>
    <dbReference type="NCBI Taxonomy" id="2174846"/>
    <lineage>
        <taxon>Bacteria</taxon>
        <taxon>Bacillati</taxon>
        <taxon>Actinomycetota</taxon>
        <taxon>Actinomycetes</taxon>
        <taxon>Kitasatosporales</taxon>
        <taxon>Streptomycetaceae</taxon>
        <taxon>Streptomyces</taxon>
    </lineage>
</organism>
<feature type="compositionally biased region" description="Gly residues" evidence="1">
    <location>
        <begin position="13"/>
        <end position="27"/>
    </location>
</feature>
<keyword evidence="3" id="KW-1185">Reference proteome</keyword>
<protein>
    <submittedName>
        <fullName evidence="2">Uncharacterized protein</fullName>
    </submittedName>
</protein>
<feature type="region of interest" description="Disordered" evidence="1">
    <location>
        <begin position="1"/>
        <end position="79"/>
    </location>
</feature>
<dbReference type="AlphaFoldDB" id="A0A2S1SQR9"/>
<sequence length="79" mass="7921">MRDGTVRTDGTDGTDGTGETAGTGRTGGTDETGEVGGTGGKFGPGLRRRQTGRRKPIVGSARRSGQGRSGAGTSPARKE</sequence>
<proteinExistence type="predicted"/>
<dbReference type="Proteomes" id="UP000244900">
    <property type="component" value="Chromosome"/>
</dbReference>
<feature type="compositionally biased region" description="Basic and acidic residues" evidence="1">
    <location>
        <begin position="1"/>
        <end position="10"/>
    </location>
</feature>
<feature type="compositionally biased region" description="Gly residues" evidence="1">
    <location>
        <begin position="34"/>
        <end position="43"/>
    </location>
</feature>
<reference evidence="2 3" key="1">
    <citation type="submission" date="2018-05" db="EMBL/GenBank/DDBJ databases">
        <title>Complete genome sequence of sponge-derived Streptomyces sp. HNM0039.</title>
        <authorList>
            <person name="Huang X."/>
            <person name="Zhou S."/>
        </authorList>
    </citation>
    <scope>NUCLEOTIDE SEQUENCE [LARGE SCALE GENOMIC DNA]</scope>
    <source>
        <strain evidence="2 3">HNM0039</strain>
    </source>
</reference>
<gene>
    <name evidence="2" type="ORF">DDW44_08015</name>
</gene>
<name>A0A2S1SQR9_9ACTN</name>
<evidence type="ECO:0000313" key="3">
    <source>
        <dbReference type="Proteomes" id="UP000244900"/>
    </source>
</evidence>
<feature type="compositionally biased region" description="Basic residues" evidence="1">
    <location>
        <begin position="46"/>
        <end position="56"/>
    </location>
</feature>